<evidence type="ECO:0000256" key="9">
    <source>
        <dbReference type="ARBA" id="ARBA00034344"/>
    </source>
</evidence>
<evidence type="ECO:0000256" key="2">
    <source>
        <dbReference type="ARBA" id="ARBA00022448"/>
    </source>
</evidence>
<reference evidence="11 12" key="1">
    <citation type="submission" date="2024-03" db="EMBL/GenBank/DDBJ databases">
        <title>Human intestinal bacterial collection.</title>
        <authorList>
            <person name="Pauvert C."/>
            <person name="Hitch T.C.A."/>
            <person name="Clavel T."/>
        </authorList>
    </citation>
    <scope>NUCLEOTIDE SEQUENCE [LARGE SCALE GENOMIC DNA]</scope>
    <source>
        <strain evidence="11 12">CLA-JM-H11</strain>
    </source>
</reference>
<dbReference type="InterPro" id="IPR044085">
    <property type="entry name" value="MglB-like_PBP1"/>
</dbReference>
<evidence type="ECO:0000256" key="5">
    <source>
        <dbReference type="ARBA" id="ARBA00022729"/>
    </source>
</evidence>
<keyword evidence="2" id="KW-0813">Transport</keyword>
<name>A0ABV1GFH0_9FIRM</name>
<dbReference type="PANTHER" id="PTHR30036:SF2">
    <property type="entry name" value="D-GALACTOSE_METHYL-GALACTOSIDE BINDING PERIPLASMIC PROTEIN MGLB"/>
    <property type="match status" value="1"/>
</dbReference>
<comment type="subcellular location">
    <subcellularLocation>
        <location evidence="1">Cell envelope</location>
    </subcellularLocation>
</comment>
<gene>
    <name evidence="11" type="ORF">WMO24_09105</name>
</gene>
<accession>A0ABV1GFH0</accession>
<keyword evidence="12" id="KW-1185">Reference proteome</keyword>
<evidence type="ECO:0000313" key="12">
    <source>
        <dbReference type="Proteomes" id="UP001477672"/>
    </source>
</evidence>
<keyword evidence="6" id="KW-0574">Periplasm</keyword>
<evidence type="ECO:0000256" key="4">
    <source>
        <dbReference type="ARBA" id="ARBA00022723"/>
    </source>
</evidence>
<evidence type="ECO:0000256" key="1">
    <source>
        <dbReference type="ARBA" id="ARBA00004196"/>
    </source>
</evidence>
<evidence type="ECO:0000256" key="7">
    <source>
        <dbReference type="ARBA" id="ARBA00022837"/>
    </source>
</evidence>
<evidence type="ECO:0000256" key="6">
    <source>
        <dbReference type="ARBA" id="ARBA00022764"/>
    </source>
</evidence>
<keyword evidence="7" id="KW-0106">Calcium</keyword>
<dbReference type="InterPro" id="IPR050555">
    <property type="entry name" value="Bact_Solute-Bind_Prot2"/>
</dbReference>
<keyword evidence="5" id="KW-0732">Signal</keyword>
<dbReference type="Proteomes" id="UP001477672">
    <property type="component" value="Unassembled WGS sequence"/>
</dbReference>
<dbReference type="Gene3D" id="3.40.50.2300">
    <property type="match status" value="2"/>
</dbReference>
<feature type="domain" description="Periplasmic binding protein" evidence="10">
    <location>
        <begin position="41"/>
        <end position="320"/>
    </location>
</feature>
<dbReference type="Pfam" id="PF13407">
    <property type="entry name" value="Peripla_BP_4"/>
    <property type="match status" value="1"/>
</dbReference>
<dbReference type="InterPro" id="IPR025997">
    <property type="entry name" value="SBP_2_dom"/>
</dbReference>
<dbReference type="RefSeq" id="WP_349216116.1">
    <property type="nucleotide sequence ID" value="NZ_JBBMFA010000092.1"/>
</dbReference>
<comment type="subunit">
    <text evidence="8">The ABC transporter complex is composed of one ATP-binding protein (MglA), two transmembrane proteins (MglC) and a solute-binding protein (MglB).</text>
</comment>
<evidence type="ECO:0000313" key="11">
    <source>
        <dbReference type="EMBL" id="MEQ2520582.1"/>
    </source>
</evidence>
<dbReference type="EMBL" id="JBBMFA010000092">
    <property type="protein sequence ID" value="MEQ2520582.1"/>
    <property type="molecule type" value="Genomic_DNA"/>
</dbReference>
<evidence type="ECO:0000256" key="3">
    <source>
        <dbReference type="ARBA" id="ARBA00022597"/>
    </source>
</evidence>
<sequence length="346" mass="38318">MTRTIKSFFIRLLASALVLFLCLMTTGCIFPIQKETETLRIGVAVYLQEDTFIGTLVQDLERLAQERETEEDLKININVVDGRGSQTTQNDQIDRLIALDYDVLCVNIVDRTSAAVLIDKAQEAGIPIIFFNREPVEEDLLRWEHVYYVGAMAEDSGVLQGEIILDYWSKQKERVDRNGDNILQYVMLEGEPGHQDALLRTEYSVQTLSSAGVNVEKIASETANWDRTQAAARMTQWLQEYGTSIEAVISNNDDMALGAIDSLKNAEIPKEEMPLIVGVDATAPALDAIKNGTLQGTVLNDADGIAQALLSLSMALASGEDPSQVVELENAHYVWLPYQPITGTFS</sequence>
<protein>
    <recommendedName>
        <fullName evidence="9">D-galactose/methyl-galactoside binding periplasmic protein MglB</fullName>
    </recommendedName>
</protein>
<evidence type="ECO:0000259" key="10">
    <source>
        <dbReference type="Pfam" id="PF13407"/>
    </source>
</evidence>
<dbReference type="SUPFAM" id="SSF53822">
    <property type="entry name" value="Periplasmic binding protein-like I"/>
    <property type="match status" value="1"/>
</dbReference>
<organism evidence="11 12">
    <name type="scientific">Ruthenibacterium intestinale</name>
    <dbReference type="NCBI Taxonomy" id="3133163"/>
    <lineage>
        <taxon>Bacteria</taxon>
        <taxon>Bacillati</taxon>
        <taxon>Bacillota</taxon>
        <taxon>Clostridia</taxon>
        <taxon>Eubacteriales</taxon>
        <taxon>Oscillospiraceae</taxon>
        <taxon>Ruthenibacterium</taxon>
    </lineage>
</organism>
<dbReference type="PROSITE" id="PS51257">
    <property type="entry name" value="PROKAR_LIPOPROTEIN"/>
    <property type="match status" value="1"/>
</dbReference>
<keyword evidence="3" id="KW-0762">Sugar transport</keyword>
<dbReference type="PANTHER" id="PTHR30036">
    <property type="entry name" value="D-XYLOSE-BINDING PERIPLASMIC PROTEIN"/>
    <property type="match status" value="1"/>
</dbReference>
<proteinExistence type="predicted"/>
<dbReference type="CDD" id="cd01539">
    <property type="entry name" value="PBP1_GGBP"/>
    <property type="match status" value="1"/>
</dbReference>
<dbReference type="InterPro" id="IPR028082">
    <property type="entry name" value="Peripla_BP_I"/>
</dbReference>
<evidence type="ECO:0000256" key="8">
    <source>
        <dbReference type="ARBA" id="ARBA00034323"/>
    </source>
</evidence>
<keyword evidence="4" id="KW-0479">Metal-binding</keyword>
<comment type="caution">
    <text evidence="11">The sequence shown here is derived from an EMBL/GenBank/DDBJ whole genome shotgun (WGS) entry which is preliminary data.</text>
</comment>